<dbReference type="OrthoDB" id="9797538at2"/>
<dbReference type="Pfam" id="PF00106">
    <property type="entry name" value="adh_short"/>
    <property type="match status" value="1"/>
</dbReference>
<dbReference type="PANTHER" id="PTHR44196:SF1">
    <property type="entry name" value="DEHYDROGENASE_REDUCTASE SDR FAMILY MEMBER 7B"/>
    <property type="match status" value="1"/>
</dbReference>
<evidence type="ECO:0000313" key="4">
    <source>
        <dbReference type="EMBL" id="AFK62062.1"/>
    </source>
</evidence>
<dbReference type="SUPFAM" id="SSF51735">
    <property type="entry name" value="NAD(P)-binding Rossmann-fold domains"/>
    <property type="match status" value="1"/>
</dbReference>
<evidence type="ECO:0000256" key="2">
    <source>
        <dbReference type="ARBA" id="ARBA00023002"/>
    </source>
</evidence>
<reference evidence="5" key="2">
    <citation type="journal article" date="2013" name="PLoS ONE">
        <title>Genome implosion elicits host-confinement in Alcaligenaceae: evidence from the comparative genomics of Tetrathiobacter kashmirensis, a pathogen in the making.</title>
        <authorList>
            <person name="Ghosh W."/>
            <person name="Alam M."/>
            <person name="Roy C."/>
            <person name="Pyne P."/>
            <person name="George A."/>
            <person name="Chakraborty R."/>
            <person name="Majumder S."/>
            <person name="Agarwal A."/>
            <person name="Chakraborty S."/>
            <person name="Majumdar S."/>
            <person name="Gupta S.K."/>
        </authorList>
    </citation>
    <scope>NUCLEOTIDE SEQUENCE [LARGE SCALE GENOMIC DNA]</scope>
    <source>
        <strain evidence="5">WT001</strain>
    </source>
</reference>
<dbReference type="InterPro" id="IPR002347">
    <property type="entry name" value="SDR_fam"/>
</dbReference>
<dbReference type="PANTHER" id="PTHR44196">
    <property type="entry name" value="DEHYDROGENASE/REDUCTASE SDR FAMILY MEMBER 7B"/>
    <property type="match status" value="1"/>
</dbReference>
<sequence length="254" mass="27197">MRVFISGASSGLGEAFARYYDARGAQLGLFARSGDKLQALSSSLSKPAACYVGDVRRASDLHAAAADFLHNGPVDIVIANAGISVGILNGMVEDAEVFREIIETNVLGMGATFEPFIPGMQSRGSGTLVGISSVAGVRGLPGSSAYSASKAATTVFLESLRIDLYGTGVKVVTIAPGFVDTPMTQHNPYPMPFLMKPDAFARRAGQAIERGRRYAVIPWQMGLVARLLRFIPNALYDRMMSRAGRKPRRQQAPR</sequence>
<proteinExistence type="inferred from homology"/>
<dbReference type="Proteomes" id="UP000005267">
    <property type="component" value="Chromosome"/>
</dbReference>
<keyword evidence="2" id="KW-0560">Oxidoreductase</keyword>
<dbReference type="STRING" id="1036672.TKWG_08470"/>
<gene>
    <name evidence="4" type="ordered locus">TKWG_08470</name>
</gene>
<organism evidence="4 5">
    <name type="scientific">Advenella kashmirensis (strain DSM 17095 / LMG 22695 / WT001)</name>
    <name type="common">Tetrathiobacter kashmirensis</name>
    <dbReference type="NCBI Taxonomy" id="1036672"/>
    <lineage>
        <taxon>Bacteria</taxon>
        <taxon>Pseudomonadati</taxon>
        <taxon>Pseudomonadota</taxon>
        <taxon>Betaproteobacteria</taxon>
        <taxon>Burkholderiales</taxon>
        <taxon>Alcaligenaceae</taxon>
    </lineage>
</organism>
<dbReference type="PROSITE" id="PS00061">
    <property type="entry name" value="ADH_SHORT"/>
    <property type="match status" value="1"/>
</dbReference>
<dbReference type="NCBIfam" id="NF005437">
    <property type="entry name" value="PRK07024.1"/>
    <property type="match status" value="1"/>
</dbReference>
<dbReference type="PRINTS" id="PR00080">
    <property type="entry name" value="SDRFAMILY"/>
</dbReference>
<protein>
    <submittedName>
        <fullName evidence="4">Short chain dehydrogenase</fullName>
    </submittedName>
</protein>
<reference evidence="4 5" key="1">
    <citation type="journal article" date="2011" name="J. Bacteriol.">
        <title>Whole-genome shotgun sequencing of the sulfur-oxidizing chemoautotroph Tetrathiobacter kashmirensis.</title>
        <authorList>
            <person name="Ghosh W."/>
            <person name="George A."/>
            <person name="Agarwal A."/>
            <person name="Raj P."/>
            <person name="Alam M."/>
            <person name="Pyne P."/>
            <person name="Das Gupta S.K."/>
        </authorList>
    </citation>
    <scope>NUCLEOTIDE SEQUENCE [LARGE SCALE GENOMIC DNA]</scope>
    <source>
        <strain evidence="4 5">WT001</strain>
    </source>
</reference>
<dbReference type="AlphaFoldDB" id="I3UAM4"/>
<dbReference type="PRINTS" id="PR00081">
    <property type="entry name" value="GDHRDH"/>
</dbReference>
<dbReference type="InterPro" id="IPR036291">
    <property type="entry name" value="NAD(P)-bd_dom_sf"/>
</dbReference>
<dbReference type="GO" id="GO:0016491">
    <property type="term" value="F:oxidoreductase activity"/>
    <property type="evidence" value="ECO:0007669"/>
    <property type="project" value="UniProtKB-KW"/>
</dbReference>
<comment type="similarity">
    <text evidence="1 3">Belongs to the short-chain dehydrogenases/reductases (SDR) family.</text>
</comment>
<evidence type="ECO:0000313" key="5">
    <source>
        <dbReference type="Proteomes" id="UP000005267"/>
    </source>
</evidence>
<evidence type="ECO:0000256" key="3">
    <source>
        <dbReference type="RuleBase" id="RU000363"/>
    </source>
</evidence>
<dbReference type="RefSeq" id="WP_014750153.1">
    <property type="nucleotide sequence ID" value="NC_017964.1"/>
</dbReference>
<dbReference type="GO" id="GO:0016020">
    <property type="term" value="C:membrane"/>
    <property type="evidence" value="ECO:0007669"/>
    <property type="project" value="TreeGrafter"/>
</dbReference>
<dbReference type="HOGENOM" id="CLU_010194_2_1_4"/>
<evidence type="ECO:0000256" key="1">
    <source>
        <dbReference type="ARBA" id="ARBA00006484"/>
    </source>
</evidence>
<accession>I3UAM4</accession>
<dbReference type="KEGG" id="aka:TKWG_08470"/>
<dbReference type="InterPro" id="IPR020904">
    <property type="entry name" value="Sc_DH/Rdtase_CS"/>
</dbReference>
<dbReference type="Gene3D" id="3.40.50.720">
    <property type="entry name" value="NAD(P)-binding Rossmann-like Domain"/>
    <property type="match status" value="1"/>
</dbReference>
<keyword evidence="5" id="KW-1185">Reference proteome</keyword>
<name>I3UAM4_ADVKW</name>
<dbReference type="EMBL" id="CP003555">
    <property type="protein sequence ID" value="AFK62062.1"/>
    <property type="molecule type" value="Genomic_DNA"/>
</dbReference>